<dbReference type="Gene3D" id="3.30.300.20">
    <property type="match status" value="1"/>
</dbReference>
<sequence>MEKMTKVLEQIDVEGLKDLVKKAETTPENYKIVSKATTVCRGGFLNETYVRDLNPVVIDEPCHLFGTNTTPNPSEHVLAALGACLSVGYMA</sequence>
<proteinExistence type="predicted"/>
<reference evidence="1 2" key="1">
    <citation type="submission" date="2020-08" db="EMBL/GenBank/DDBJ databases">
        <title>Genomic Encyclopedia of Type Strains, Phase IV (KMG-IV): sequencing the most valuable type-strain genomes for metagenomic binning, comparative biology and taxonomic classification.</title>
        <authorList>
            <person name="Goeker M."/>
        </authorList>
    </citation>
    <scope>NUCLEOTIDE SEQUENCE [LARGE SCALE GENOMIC DNA]</scope>
    <source>
        <strain evidence="1 2">DSM 16325</strain>
    </source>
</reference>
<dbReference type="InterPro" id="IPR036102">
    <property type="entry name" value="OsmC/Ohrsf"/>
</dbReference>
<dbReference type="Proteomes" id="UP000520011">
    <property type="component" value="Unassembled WGS sequence"/>
</dbReference>
<dbReference type="InterPro" id="IPR015946">
    <property type="entry name" value="KH_dom-like_a/b"/>
</dbReference>
<dbReference type="SUPFAM" id="SSF82784">
    <property type="entry name" value="OsmC-like"/>
    <property type="match status" value="1"/>
</dbReference>
<dbReference type="RefSeq" id="WP_409978388.1">
    <property type="nucleotide sequence ID" value="NZ_JACHEP010000041.1"/>
</dbReference>
<dbReference type="AlphaFoldDB" id="A0A7W8ITK2"/>
<protein>
    <recommendedName>
        <fullName evidence="3">OsmC family peroxiredoxin</fullName>
    </recommendedName>
</protein>
<feature type="non-terminal residue" evidence="1">
    <location>
        <position position="91"/>
    </location>
</feature>
<accession>A0A7W8ITK2</accession>
<evidence type="ECO:0008006" key="3">
    <source>
        <dbReference type="Google" id="ProtNLM"/>
    </source>
</evidence>
<evidence type="ECO:0000313" key="2">
    <source>
        <dbReference type="Proteomes" id="UP000520011"/>
    </source>
</evidence>
<dbReference type="EMBL" id="JACHEP010000041">
    <property type="protein sequence ID" value="MBB5326372.1"/>
    <property type="molecule type" value="Genomic_DNA"/>
</dbReference>
<keyword evidence="2" id="KW-1185">Reference proteome</keyword>
<name>A0A7W8ITK2_9BACL</name>
<gene>
    <name evidence="1" type="ORF">HNQ34_003525</name>
</gene>
<dbReference type="PANTHER" id="PTHR35368">
    <property type="entry name" value="HYDROPEROXIDE REDUCTASE"/>
    <property type="match status" value="1"/>
</dbReference>
<organism evidence="1 2">
    <name type="scientific">Anoxybacteroides tepidamans</name>
    <dbReference type="NCBI Taxonomy" id="265948"/>
    <lineage>
        <taxon>Bacteria</taxon>
        <taxon>Bacillati</taxon>
        <taxon>Bacillota</taxon>
        <taxon>Bacilli</taxon>
        <taxon>Bacillales</taxon>
        <taxon>Anoxybacillaceae</taxon>
        <taxon>Anoxybacteroides</taxon>
    </lineage>
</organism>
<dbReference type="PANTHER" id="PTHR35368:SF1">
    <property type="entry name" value="HYDROPEROXIDE REDUCTASE"/>
    <property type="match status" value="1"/>
</dbReference>
<dbReference type="InterPro" id="IPR052924">
    <property type="entry name" value="OsmC/Ohr_hydroprdx_reductase"/>
</dbReference>
<evidence type="ECO:0000313" key="1">
    <source>
        <dbReference type="EMBL" id="MBB5326372.1"/>
    </source>
</evidence>
<comment type="caution">
    <text evidence="1">The sequence shown here is derived from an EMBL/GenBank/DDBJ whole genome shotgun (WGS) entry which is preliminary data.</text>
</comment>